<name>A0A918UMR5_9BACT</name>
<dbReference type="RefSeq" id="WP_083923228.1">
    <property type="nucleotide sequence ID" value="NZ_BMWX01000002.1"/>
</dbReference>
<evidence type="ECO:0000256" key="3">
    <source>
        <dbReference type="ARBA" id="ARBA00022452"/>
    </source>
</evidence>
<sequence>MCFNFTINRLSALQKICTLVFLLLLLIFDTYARESSGLERMTGVLALENDGQPKVEGNALRYEQVTGTVVDENGLGLPGVYVLIKGSSTGTVTDMDGHYSLNVPETGSVLIFKIVGYVPQEVKALNQSKIDIQMQVDIKALEEVVVVGYGTEKKVNLTGSVSTINNQDIESRPITNISAGLSGLAPGVVVSQANGGVAGGDGANIRIRGIGTFNNTNPLIVVDGIPSEGTGIMNDIDPNDVENISILKDAASASIYGSRGANGVILITTKRGKEGKVSLSYNGYTGWQKSTRMPEFVSDFGLYMEQANINRGTEIFNAAAIQAWRDNPNDPLLYPNVDWYDEQVGSTARIQSHSLSVTGGTAATQYRLSMSYLDQDGLVLNNNIKRYGVRTNLQSEIVKGVKVGGDMFFRWSDVVPNALGDNTIDLGTVPGIPSMQHPDGRWGGAQHPAVGTITNPHGAVMNRDDDINQKRILGSVFASWEMIEGLTATAKVSLNYNNQLRNTFAKRWDLWDFQRDVVTREFGLASGRSSTSRQDQDYLITSNLLLEYQKSFDDHSFKLLGGFERLNYRDDYVSVTKNQYQNNQVTAINAGLLVAGASGNTVEWALQSYFGRFNYNYKGKYFAEINFRADGSSRFQAENRWGYFPAFSAGWNISEEAFMSNISFIDNLKLRASWGRLGNNRIGNYPYQSTYNLNQNYSFGGEVYTGIAQTSLVNEDIRWEETTTTDIGLDAAFFDGKLNFTVDYFNRKTDGILTGLPVPQFLGNKANPTVNLASMVNKGVELSLGYRNNIGQLNYNVSGHLTILDNEVTDYFEDIQTGGTQVGYPYQSWYGLEAVGLFQTIDEIEAAPRHQNNTSPGDIQFKDQLTVDTNNDGIPDAGNGVIDSDDRVIIGNRIPGYSYGGKISLELKGVDFGLVLQGVADQDMNTFGTGVRPIEWSDRGVLHQRWVDDAWSEQNPDGSLPRLNQDAMQGLNGNVSSFWVKDVSFFRVKNLQLGYTLPESIIGKFKLQNVRVYFSMENVFTITNEEWGFDPETGSATEVPNVRSTSLGLSIRL</sequence>
<reference evidence="12" key="1">
    <citation type="journal article" date="2014" name="Int. J. Syst. Evol. Microbiol.">
        <title>Complete genome sequence of Corynebacterium casei LMG S-19264T (=DSM 44701T), isolated from a smear-ripened cheese.</title>
        <authorList>
            <consortium name="US DOE Joint Genome Institute (JGI-PGF)"/>
            <person name="Walter F."/>
            <person name="Albersmeier A."/>
            <person name="Kalinowski J."/>
            <person name="Ruckert C."/>
        </authorList>
    </citation>
    <scope>NUCLEOTIDE SEQUENCE</scope>
    <source>
        <strain evidence="12">KCTC 12368</strain>
    </source>
</reference>
<evidence type="ECO:0000259" key="10">
    <source>
        <dbReference type="Pfam" id="PF00593"/>
    </source>
</evidence>
<evidence type="ECO:0000256" key="5">
    <source>
        <dbReference type="ARBA" id="ARBA00023077"/>
    </source>
</evidence>
<feature type="domain" description="TonB-dependent receptor plug" evidence="11">
    <location>
        <begin position="154"/>
        <end position="264"/>
    </location>
</feature>
<dbReference type="SUPFAM" id="SSF49464">
    <property type="entry name" value="Carboxypeptidase regulatory domain-like"/>
    <property type="match status" value="1"/>
</dbReference>
<keyword evidence="5 9" id="KW-0798">TonB box</keyword>
<dbReference type="NCBIfam" id="TIGR04057">
    <property type="entry name" value="SusC_RagA_signa"/>
    <property type="match status" value="1"/>
</dbReference>
<dbReference type="PROSITE" id="PS52016">
    <property type="entry name" value="TONB_DEPENDENT_REC_3"/>
    <property type="match status" value="1"/>
</dbReference>
<dbReference type="InterPro" id="IPR037066">
    <property type="entry name" value="Plug_dom_sf"/>
</dbReference>
<dbReference type="InterPro" id="IPR036942">
    <property type="entry name" value="Beta-barrel_TonB_sf"/>
</dbReference>
<dbReference type="Gene3D" id="2.40.170.20">
    <property type="entry name" value="TonB-dependent receptor, beta-barrel domain"/>
    <property type="match status" value="1"/>
</dbReference>
<dbReference type="Pfam" id="PF07715">
    <property type="entry name" value="Plug"/>
    <property type="match status" value="1"/>
</dbReference>
<dbReference type="InterPro" id="IPR023997">
    <property type="entry name" value="TonB-dep_OMP_SusC/RagA_CS"/>
</dbReference>
<feature type="domain" description="TonB-dependent receptor-like beta-barrel" evidence="10">
    <location>
        <begin position="480"/>
        <end position="852"/>
    </location>
</feature>
<evidence type="ECO:0000256" key="8">
    <source>
        <dbReference type="PROSITE-ProRule" id="PRU01360"/>
    </source>
</evidence>
<proteinExistence type="inferred from homology"/>
<accession>A0A918UMR5</accession>
<dbReference type="NCBIfam" id="TIGR04056">
    <property type="entry name" value="OMP_RagA_SusC"/>
    <property type="match status" value="1"/>
</dbReference>
<dbReference type="InterPro" id="IPR023996">
    <property type="entry name" value="TonB-dep_OMP_SusC/RagA"/>
</dbReference>
<keyword evidence="3 8" id="KW-1134">Transmembrane beta strand</keyword>
<evidence type="ECO:0000313" key="12">
    <source>
        <dbReference type="EMBL" id="GGZ21732.1"/>
    </source>
</evidence>
<dbReference type="InterPro" id="IPR008969">
    <property type="entry name" value="CarboxyPept-like_regulatory"/>
</dbReference>
<evidence type="ECO:0000256" key="1">
    <source>
        <dbReference type="ARBA" id="ARBA00004571"/>
    </source>
</evidence>
<gene>
    <name evidence="12" type="ORF">GCM10007049_13110</name>
</gene>
<keyword evidence="13" id="KW-1185">Reference proteome</keyword>
<keyword evidence="7 8" id="KW-0998">Cell outer membrane</keyword>
<dbReference type="EMBL" id="BMWX01000002">
    <property type="protein sequence ID" value="GGZ21732.1"/>
    <property type="molecule type" value="Genomic_DNA"/>
</dbReference>
<dbReference type="Pfam" id="PF00593">
    <property type="entry name" value="TonB_dep_Rec_b-barrel"/>
    <property type="match status" value="1"/>
</dbReference>
<keyword evidence="4 8" id="KW-0812">Transmembrane</keyword>
<organism evidence="12 13">
    <name type="scientific">Echinicola pacifica</name>
    <dbReference type="NCBI Taxonomy" id="346377"/>
    <lineage>
        <taxon>Bacteria</taxon>
        <taxon>Pseudomonadati</taxon>
        <taxon>Bacteroidota</taxon>
        <taxon>Cytophagia</taxon>
        <taxon>Cytophagales</taxon>
        <taxon>Cyclobacteriaceae</taxon>
        <taxon>Echinicola</taxon>
    </lineage>
</organism>
<comment type="similarity">
    <text evidence="8 9">Belongs to the TonB-dependent receptor family.</text>
</comment>
<evidence type="ECO:0000256" key="9">
    <source>
        <dbReference type="RuleBase" id="RU003357"/>
    </source>
</evidence>
<evidence type="ECO:0000256" key="6">
    <source>
        <dbReference type="ARBA" id="ARBA00023136"/>
    </source>
</evidence>
<dbReference type="InterPro" id="IPR012910">
    <property type="entry name" value="Plug_dom"/>
</dbReference>
<keyword evidence="2 8" id="KW-0813">Transport</keyword>
<dbReference type="InterPro" id="IPR000531">
    <property type="entry name" value="Beta-barrel_TonB"/>
</dbReference>
<dbReference type="SUPFAM" id="SSF56935">
    <property type="entry name" value="Porins"/>
    <property type="match status" value="1"/>
</dbReference>
<comment type="subcellular location">
    <subcellularLocation>
        <location evidence="1 8">Cell outer membrane</location>
        <topology evidence="1 8">Multi-pass membrane protein</topology>
    </subcellularLocation>
</comment>
<dbReference type="GO" id="GO:0009279">
    <property type="term" value="C:cell outer membrane"/>
    <property type="evidence" value="ECO:0007669"/>
    <property type="project" value="UniProtKB-SubCell"/>
</dbReference>
<comment type="caution">
    <text evidence="12">The sequence shown here is derived from an EMBL/GenBank/DDBJ whole genome shotgun (WGS) entry which is preliminary data.</text>
</comment>
<dbReference type="Pfam" id="PF13715">
    <property type="entry name" value="CarbopepD_reg_2"/>
    <property type="match status" value="1"/>
</dbReference>
<evidence type="ECO:0000256" key="7">
    <source>
        <dbReference type="ARBA" id="ARBA00023237"/>
    </source>
</evidence>
<dbReference type="Gene3D" id="2.60.40.1120">
    <property type="entry name" value="Carboxypeptidase-like, regulatory domain"/>
    <property type="match status" value="1"/>
</dbReference>
<protein>
    <submittedName>
        <fullName evidence="12">SusC/RagA family TonB-linked outer membrane protein</fullName>
    </submittedName>
</protein>
<reference evidence="12" key="2">
    <citation type="submission" date="2020-09" db="EMBL/GenBank/DDBJ databases">
        <authorList>
            <person name="Sun Q."/>
            <person name="Kim S."/>
        </authorList>
    </citation>
    <scope>NUCLEOTIDE SEQUENCE</scope>
    <source>
        <strain evidence="12">KCTC 12368</strain>
    </source>
</reference>
<dbReference type="Proteomes" id="UP000619457">
    <property type="component" value="Unassembled WGS sequence"/>
</dbReference>
<evidence type="ECO:0000259" key="11">
    <source>
        <dbReference type="Pfam" id="PF07715"/>
    </source>
</evidence>
<dbReference type="InterPro" id="IPR039426">
    <property type="entry name" value="TonB-dep_rcpt-like"/>
</dbReference>
<evidence type="ECO:0000256" key="4">
    <source>
        <dbReference type="ARBA" id="ARBA00022692"/>
    </source>
</evidence>
<keyword evidence="6 8" id="KW-0472">Membrane</keyword>
<dbReference type="Gene3D" id="2.170.130.10">
    <property type="entry name" value="TonB-dependent receptor, plug domain"/>
    <property type="match status" value="1"/>
</dbReference>
<dbReference type="AlphaFoldDB" id="A0A918UMR5"/>
<evidence type="ECO:0000313" key="13">
    <source>
        <dbReference type="Proteomes" id="UP000619457"/>
    </source>
</evidence>
<evidence type="ECO:0000256" key="2">
    <source>
        <dbReference type="ARBA" id="ARBA00022448"/>
    </source>
</evidence>